<protein>
    <submittedName>
        <fullName evidence="2">Uncharacterized protein</fullName>
    </submittedName>
</protein>
<evidence type="ECO:0000313" key="4">
    <source>
        <dbReference type="Proteomes" id="UP000541154"/>
    </source>
</evidence>
<name>A0A5N6GCJ6_PETAA</name>
<feature type="compositionally biased region" description="Polar residues" evidence="1">
    <location>
        <begin position="18"/>
        <end position="33"/>
    </location>
</feature>
<feature type="region of interest" description="Disordered" evidence="1">
    <location>
        <begin position="1"/>
        <end position="131"/>
    </location>
</feature>
<evidence type="ECO:0000313" key="3">
    <source>
        <dbReference type="EMBL" id="KAF5856050.1"/>
    </source>
</evidence>
<feature type="compositionally biased region" description="Basic and acidic residues" evidence="1">
    <location>
        <begin position="122"/>
        <end position="131"/>
    </location>
</feature>
<dbReference type="OrthoDB" id="5416172at2759"/>
<dbReference type="Proteomes" id="UP000326877">
    <property type="component" value="Unassembled WGS sequence"/>
</dbReference>
<dbReference type="OMA" id="NATDMPR"/>
<evidence type="ECO:0000256" key="1">
    <source>
        <dbReference type="SAM" id="MobiDB-lite"/>
    </source>
</evidence>
<dbReference type="EMBL" id="ML735237">
    <property type="protein sequence ID" value="KAE8392430.1"/>
    <property type="molecule type" value="Genomic_DNA"/>
</dbReference>
<accession>A0A8H6E2P2</accession>
<organism evidence="2">
    <name type="scientific">Petromyces alliaceus</name>
    <name type="common">Aspergillus alliaceus</name>
    <dbReference type="NCBI Taxonomy" id="209559"/>
    <lineage>
        <taxon>Eukaryota</taxon>
        <taxon>Fungi</taxon>
        <taxon>Dikarya</taxon>
        <taxon>Ascomycota</taxon>
        <taxon>Pezizomycotina</taxon>
        <taxon>Eurotiomycetes</taxon>
        <taxon>Eurotiomycetidae</taxon>
        <taxon>Eurotiales</taxon>
        <taxon>Aspergillaceae</taxon>
        <taxon>Aspergillus</taxon>
        <taxon>Aspergillus subgen. Circumdati</taxon>
    </lineage>
</organism>
<accession>A0A5N6GCJ6</accession>
<gene>
    <name evidence="2" type="ORF">BDV23DRAFT_151217</name>
    <name evidence="3" type="ORF">ETB97_007971</name>
</gene>
<dbReference type="EMBL" id="SPNV01000352">
    <property type="protein sequence ID" value="KAF5856050.1"/>
    <property type="molecule type" value="Genomic_DNA"/>
</dbReference>
<reference evidence="3 4" key="1">
    <citation type="submission" date="2019-04" db="EMBL/GenBank/DDBJ databases">
        <title>Aspergillus burnettii sp. nov., novel species from soil in southeast Queensland.</title>
        <authorList>
            <person name="Gilchrist C.L.M."/>
            <person name="Pitt J.I."/>
            <person name="Lange L."/>
            <person name="Lacey H.J."/>
            <person name="Vuong D."/>
            <person name="Midgley D.J."/>
            <person name="Greenfield P."/>
            <person name="Bradbury M."/>
            <person name="Lacey E."/>
            <person name="Busk P.K."/>
            <person name="Pilgaard B."/>
            <person name="Chooi Y.H."/>
            <person name="Piggott A.M."/>
        </authorList>
    </citation>
    <scope>NUCLEOTIDE SEQUENCE [LARGE SCALE GENOMIC DNA]</scope>
    <source>
        <strain evidence="3 4">FRR 5400</strain>
    </source>
</reference>
<reference evidence="2" key="2">
    <citation type="submission" date="2019-04" db="EMBL/GenBank/DDBJ databases">
        <title>Friends and foes A comparative genomics studyof 23 Aspergillus species from section Flavi.</title>
        <authorList>
            <consortium name="DOE Joint Genome Institute"/>
            <person name="Kjaerbolling I."/>
            <person name="Vesth T."/>
            <person name="Frisvad J.C."/>
            <person name="Nybo J.L."/>
            <person name="Theobald S."/>
            <person name="Kildgaard S."/>
            <person name="Isbrandt T."/>
            <person name="Kuo A."/>
            <person name="Sato A."/>
            <person name="Lyhne E.K."/>
            <person name="Kogle M.E."/>
            <person name="Wiebenga A."/>
            <person name="Kun R.S."/>
            <person name="Lubbers R.J."/>
            <person name="Makela M.R."/>
            <person name="Barry K."/>
            <person name="Chovatia M."/>
            <person name="Clum A."/>
            <person name="Daum C."/>
            <person name="Haridas S."/>
            <person name="He G."/>
            <person name="LaButti K."/>
            <person name="Lipzen A."/>
            <person name="Mondo S."/>
            <person name="Riley R."/>
            <person name="Salamov A."/>
            <person name="Simmons B.A."/>
            <person name="Magnuson J.K."/>
            <person name="Henrissat B."/>
            <person name="Mortensen U.H."/>
            <person name="Larsen T.O."/>
            <person name="Devries R.P."/>
            <person name="Grigoriev I.V."/>
            <person name="Machida M."/>
            <person name="Baker S.E."/>
            <person name="Andersen M.R."/>
        </authorList>
    </citation>
    <scope>NUCLEOTIDE SEQUENCE [LARGE SCALE GENOMIC DNA]</scope>
    <source>
        <strain evidence="2">IBT 14317</strain>
    </source>
</reference>
<feature type="compositionally biased region" description="Basic and acidic residues" evidence="1">
    <location>
        <begin position="38"/>
        <end position="48"/>
    </location>
</feature>
<evidence type="ECO:0000313" key="2">
    <source>
        <dbReference type="EMBL" id="KAE8392430.1"/>
    </source>
</evidence>
<dbReference type="AlphaFoldDB" id="A0A5N6GCJ6"/>
<sequence length="131" mass="13748">MSSSDPHRGGTLSEMAPQGTSIPNDAGKQNTLPSVARPEQRSGNRDFDNQGLGGPSAAFAADNDTGLPRGPKDMGLSGEVITGTGDTLPAEVESKWNQTGTNDPGAKGDTRNLKHAQLNRSGFERNVEDEE</sequence>
<proteinExistence type="predicted"/>
<keyword evidence="4" id="KW-1185">Reference proteome</keyword>
<dbReference type="Proteomes" id="UP000541154">
    <property type="component" value="Unassembled WGS sequence"/>
</dbReference>
<accession>A0A5N7CE61</accession>